<sequence length="711" mass="80137">MDDSSIAGADKTSCTDQVQLLFQDIDPEHLEEVARQHLFDVQATIAAILDRQEQGEHYPRRANSLKRKRSLGGSGEAKEEYDEDSDGSSHEDPSRDVRAKIEDPRYFQETASATAYKNMAMTLISQDFPLVPKRTINPTLLLDNDNSLYKTYIAIDEATRNWDLSKPKWIPKKTRTKALDVYSPSRILHLDRRKFGPEECVALDEFLAARRVKAEKDAEQLNLVESRKKGEMEECGCCFDEFPLNRMVHCEGTTLHWFCRQCMKQQAETLVGVGQFHLTCLSMDGCSAGYSRAQKKTFLDKKLSVAIDRNEAKAALEAAGIENLETCPFCPMAMEYPPISENKEFRCTNPSCEAVSCRCCRKQTHIPKTCAEAAEDEGQSARHTIEEAMSDAIIRKCNKCTQPYIKLDGCNKIRCTRCGTLQCYTDEALKFKVSPRVLEDDQNHLMRDANGQEPLQQERNRLQNLFRRRQEDGGLAIARHAQYLGVIQNRNQLRRAEVGPRNPQRPVAHRQGAHQIFVQMGHQQPFYNDQRPVLDNAFNNELNIALDNAINAENELGNGLENAANVQAALGQEPRHQIRQAMPKRLRNMPPGLPNHAQAAVAAFPLPEPGQTAANPIILDNKTTTVADDMNMALRNRNAFLPPMVHQDNEALAPLGQDWIRNENQLPRQNYGQQGPNHAQGFVYIPPFGGIQAVPPGAEPHPENRARPAWT</sequence>
<keyword evidence="3" id="KW-0479">Metal-binding</keyword>
<evidence type="ECO:0000313" key="11">
    <source>
        <dbReference type="EMBL" id="ETS83203.1"/>
    </source>
</evidence>
<dbReference type="InterPro" id="IPR044066">
    <property type="entry name" value="TRIAD_supradom"/>
</dbReference>
<dbReference type="GeneID" id="19270092"/>
<keyword evidence="7" id="KW-0862">Zinc</keyword>
<evidence type="ECO:0000256" key="1">
    <source>
        <dbReference type="ARBA" id="ARBA00004906"/>
    </source>
</evidence>
<evidence type="ECO:0000259" key="10">
    <source>
        <dbReference type="PROSITE" id="PS51873"/>
    </source>
</evidence>
<keyword evidence="4" id="KW-0677">Repeat</keyword>
<comment type="pathway">
    <text evidence="1">Protein modification; protein ubiquitination.</text>
</comment>
<feature type="region of interest" description="Disordered" evidence="8">
    <location>
        <begin position="54"/>
        <end position="104"/>
    </location>
</feature>
<dbReference type="CDD" id="cd20339">
    <property type="entry name" value="BRcat_RBR_RNF216"/>
    <property type="match status" value="1"/>
</dbReference>
<keyword evidence="6" id="KW-0833">Ubl conjugation pathway</keyword>
<dbReference type="CDD" id="cd16630">
    <property type="entry name" value="RING-HC_RBR_RNF216"/>
    <property type="match status" value="1"/>
</dbReference>
<dbReference type="InParanoid" id="W3XAT4"/>
<dbReference type="SUPFAM" id="SSF57850">
    <property type="entry name" value="RING/U-box"/>
    <property type="match status" value="1"/>
</dbReference>
<dbReference type="GO" id="GO:0043130">
    <property type="term" value="F:ubiquitin binding"/>
    <property type="evidence" value="ECO:0007669"/>
    <property type="project" value="InterPro"/>
</dbReference>
<name>W3XAT4_PESFW</name>
<evidence type="ECO:0000256" key="3">
    <source>
        <dbReference type="ARBA" id="ARBA00022723"/>
    </source>
</evidence>
<dbReference type="Pfam" id="PF26200">
    <property type="entry name" value="Rcat_RNF216"/>
    <property type="match status" value="1"/>
</dbReference>
<dbReference type="PROSITE" id="PS51140">
    <property type="entry name" value="CUE"/>
    <property type="match status" value="1"/>
</dbReference>
<evidence type="ECO:0000256" key="6">
    <source>
        <dbReference type="ARBA" id="ARBA00022786"/>
    </source>
</evidence>
<dbReference type="STRING" id="1229662.W3XAT4"/>
<evidence type="ECO:0000256" key="4">
    <source>
        <dbReference type="ARBA" id="ARBA00022737"/>
    </source>
</evidence>
<dbReference type="KEGG" id="pfy:PFICI_05079"/>
<dbReference type="RefSeq" id="XP_007831851.1">
    <property type="nucleotide sequence ID" value="XM_007833660.1"/>
</dbReference>
<feature type="compositionally biased region" description="Basic and acidic residues" evidence="8">
    <location>
        <begin position="87"/>
        <end position="104"/>
    </location>
</feature>
<dbReference type="Proteomes" id="UP000030651">
    <property type="component" value="Unassembled WGS sequence"/>
</dbReference>
<dbReference type="InterPro" id="IPR047544">
    <property type="entry name" value="RING-HC_RBR_RNF216"/>
</dbReference>
<dbReference type="GO" id="GO:0016740">
    <property type="term" value="F:transferase activity"/>
    <property type="evidence" value="ECO:0007669"/>
    <property type="project" value="UniProtKB-KW"/>
</dbReference>
<dbReference type="PANTHER" id="PTHR22770">
    <property type="entry name" value="UBIQUITIN CONJUGATING ENZYME 7 INTERACTING PROTEIN-RELATED"/>
    <property type="match status" value="1"/>
</dbReference>
<evidence type="ECO:0000256" key="8">
    <source>
        <dbReference type="SAM" id="MobiDB-lite"/>
    </source>
</evidence>
<reference evidence="12" key="1">
    <citation type="journal article" date="2015" name="BMC Genomics">
        <title>Genomic and transcriptomic analysis of the endophytic fungus Pestalotiopsis fici reveals its lifestyle and high potential for synthesis of natural products.</title>
        <authorList>
            <person name="Wang X."/>
            <person name="Zhang X."/>
            <person name="Liu L."/>
            <person name="Xiang M."/>
            <person name="Wang W."/>
            <person name="Sun X."/>
            <person name="Che Y."/>
            <person name="Guo L."/>
            <person name="Liu G."/>
            <person name="Guo L."/>
            <person name="Wang C."/>
            <person name="Yin W.B."/>
            <person name="Stadler M."/>
            <person name="Zhang X."/>
            <person name="Liu X."/>
        </authorList>
    </citation>
    <scope>NUCLEOTIDE SEQUENCE [LARGE SCALE GENOMIC DNA]</scope>
    <source>
        <strain evidence="12">W106-1 / CGMCC3.15140</strain>
    </source>
</reference>
<accession>W3XAT4</accession>
<dbReference type="OrthoDB" id="10009520at2759"/>
<dbReference type="GO" id="GO:0008270">
    <property type="term" value="F:zinc ion binding"/>
    <property type="evidence" value="ECO:0007669"/>
    <property type="project" value="UniProtKB-KW"/>
</dbReference>
<dbReference type="PANTHER" id="PTHR22770:SF47">
    <property type="entry name" value="E3 UBIQUITIN-PROTEIN LIGASE RNF216"/>
    <property type="match status" value="1"/>
</dbReference>
<dbReference type="InterPro" id="IPR003892">
    <property type="entry name" value="CUE"/>
</dbReference>
<evidence type="ECO:0000259" key="9">
    <source>
        <dbReference type="PROSITE" id="PS51140"/>
    </source>
</evidence>
<gene>
    <name evidence="11" type="ORF">PFICI_05079</name>
</gene>
<feature type="domain" description="RING-type" evidence="10">
    <location>
        <begin position="231"/>
        <end position="448"/>
    </location>
</feature>
<proteinExistence type="predicted"/>
<keyword evidence="5" id="KW-0863">Zinc-finger</keyword>
<evidence type="ECO:0000256" key="7">
    <source>
        <dbReference type="ARBA" id="ARBA00022833"/>
    </source>
</evidence>
<evidence type="ECO:0008006" key="13">
    <source>
        <dbReference type="Google" id="ProtNLM"/>
    </source>
</evidence>
<dbReference type="HOGENOM" id="CLU_388351_0_0_1"/>
<dbReference type="CDD" id="cd14279">
    <property type="entry name" value="CUE"/>
    <property type="match status" value="1"/>
</dbReference>
<dbReference type="Gene3D" id="1.20.120.1750">
    <property type="match status" value="1"/>
</dbReference>
<organism evidence="11 12">
    <name type="scientific">Pestalotiopsis fici (strain W106-1 / CGMCC3.15140)</name>
    <dbReference type="NCBI Taxonomy" id="1229662"/>
    <lineage>
        <taxon>Eukaryota</taxon>
        <taxon>Fungi</taxon>
        <taxon>Dikarya</taxon>
        <taxon>Ascomycota</taxon>
        <taxon>Pezizomycotina</taxon>
        <taxon>Sordariomycetes</taxon>
        <taxon>Xylariomycetidae</taxon>
        <taxon>Amphisphaeriales</taxon>
        <taxon>Sporocadaceae</taxon>
        <taxon>Pestalotiopsis</taxon>
    </lineage>
</organism>
<keyword evidence="12" id="KW-1185">Reference proteome</keyword>
<feature type="domain" description="CUE" evidence="9">
    <location>
        <begin position="10"/>
        <end position="53"/>
    </location>
</feature>
<dbReference type="eggNOG" id="KOG1812">
    <property type="taxonomic scope" value="Eukaryota"/>
</dbReference>
<evidence type="ECO:0000313" key="12">
    <source>
        <dbReference type="Proteomes" id="UP000030651"/>
    </source>
</evidence>
<dbReference type="InterPro" id="IPR047545">
    <property type="entry name" value="BRcat_RBR_RNF216"/>
</dbReference>
<evidence type="ECO:0000256" key="2">
    <source>
        <dbReference type="ARBA" id="ARBA00022679"/>
    </source>
</evidence>
<dbReference type="EMBL" id="KI912111">
    <property type="protein sequence ID" value="ETS83203.1"/>
    <property type="molecule type" value="Genomic_DNA"/>
</dbReference>
<protein>
    <recommendedName>
        <fullName evidence="13">RING-type domain-containing protein</fullName>
    </recommendedName>
</protein>
<evidence type="ECO:0000256" key="5">
    <source>
        <dbReference type="ARBA" id="ARBA00022771"/>
    </source>
</evidence>
<dbReference type="InterPro" id="IPR051628">
    <property type="entry name" value="LUBAC_E3_Ligases"/>
</dbReference>
<dbReference type="AlphaFoldDB" id="W3XAT4"/>
<dbReference type="PROSITE" id="PS51873">
    <property type="entry name" value="TRIAD"/>
    <property type="match status" value="1"/>
</dbReference>
<keyword evidence="2" id="KW-0808">Transferase</keyword>